<evidence type="ECO:0000256" key="8">
    <source>
        <dbReference type="ARBA" id="ARBA00022737"/>
    </source>
</evidence>
<feature type="compositionally biased region" description="Polar residues" evidence="12">
    <location>
        <begin position="366"/>
        <end position="377"/>
    </location>
</feature>
<evidence type="ECO:0000256" key="7">
    <source>
        <dbReference type="ARBA" id="ARBA00022723"/>
    </source>
</evidence>
<comment type="similarity">
    <text evidence="2">Belongs to the protein prenyltransferase subunit beta family.</text>
</comment>
<feature type="signal peptide" evidence="14">
    <location>
        <begin position="1"/>
        <end position="20"/>
    </location>
</feature>
<dbReference type="InterPro" id="IPR001330">
    <property type="entry name" value="Prenyltrans"/>
</dbReference>
<dbReference type="GO" id="GO:0005965">
    <property type="term" value="C:protein farnesyltransferase complex"/>
    <property type="evidence" value="ECO:0007669"/>
    <property type="project" value="InterPro"/>
</dbReference>
<feature type="transmembrane region" description="Helical" evidence="13">
    <location>
        <begin position="512"/>
        <end position="534"/>
    </location>
</feature>
<gene>
    <name evidence="16" type="ORF">D9613_009588</name>
</gene>
<feature type="transmembrane region" description="Helical" evidence="13">
    <location>
        <begin position="554"/>
        <end position="577"/>
    </location>
</feature>
<evidence type="ECO:0000313" key="17">
    <source>
        <dbReference type="Proteomes" id="UP000521872"/>
    </source>
</evidence>
<dbReference type="InterPro" id="IPR008930">
    <property type="entry name" value="Terpenoid_cyclase/PrenylTrfase"/>
</dbReference>
<dbReference type="Proteomes" id="UP000521872">
    <property type="component" value="Unassembled WGS sequence"/>
</dbReference>
<feature type="transmembrane region" description="Helical" evidence="13">
    <location>
        <begin position="480"/>
        <end position="500"/>
    </location>
</feature>
<evidence type="ECO:0000256" key="9">
    <source>
        <dbReference type="ARBA" id="ARBA00022833"/>
    </source>
</evidence>
<proteinExistence type="inferred from homology"/>
<evidence type="ECO:0000256" key="6">
    <source>
        <dbReference type="ARBA" id="ARBA00022679"/>
    </source>
</evidence>
<evidence type="ECO:0000256" key="11">
    <source>
        <dbReference type="ARBA" id="ARBA00032909"/>
    </source>
</evidence>
<evidence type="ECO:0000259" key="15">
    <source>
        <dbReference type="Pfam" id="PF00432"/>
    </source>
</evidence>
<dbReference type="InterPro" id="IPR026872">
    <property type="entry name" value="FTB"/>
</dbReference>
<protein>
    <recommendedName>
        <fullName evidence="4">Protein farnesyltransferase subunit beta</fullName>
        <ecNumber evidence="3">2.5.1.58</ecNumber>
    </recommendedName>
    <alternativeName>
        <fullName evidence="10">CAAX farnesyltransferase subunit beta</fullName>
    </alternativeName>
    <alternativeName>
        <fullName evidence="11">Ras proteins prenyltransferase subunit beta</fullName>
    </alternativeName>
</protein>
<evidence type="ECO:0000256" key="2">
    <source>
        <dbReference type="ARBA" id="ARBA00010497"/>
    </source>
</evidence>
<comment type="caution">
    <text evidence="16">The sequence shown here is derived from an EMBL/GenBank/DDBJ whole genome shotgun (WGS) entry which is preliminary data.</text>
</comment>
<feature type="domain" description="Prenyltransferase alpha-alpha toroid" evidence="15">
    <location>
        <begin position="647"/>
        <end position="1057"/>
    </location>
</feature>
<dbReference type="PANTHER" id="PTHR11774:SF6">
    <property type="entry name" value="PROTEIN FARNESYLTRANSFERASE SUBUNIT BETA"/>
    <property type="match status" value="1"/>
</dbReference>
<keyword evidence="13" id="KW-1133">Transmembrane helix</keyword>
<evidence type="ECO:0000256" key="14">
    <source>
        <dbReference type="SAM" id="SignalP"/>
    </source>
</evidence>
<dbReference type="InterPro" id="IPR045089">
    <property type="entry name" value="PGGT1B-like"/>
</dbReference>
<feature type="transmembrane region" description="Helical" evidence="13">
    <location>
        <begin position="44"/>
        <end position="65"/>
    </location>
</feature>
<evidence type="ECO:0000256" key="1">
    <source>
        <dbReference type="ARBA" id="ARBA00001947"/>
    </source>
</evidence>
<feature type="transmembrane region" description="Helical" evidence="13">
    <location>
        <begin position="177"/>
        <end position="196"/>
    </location>
</feature>
<dbReference type="GO" id="GO:0004660">
    <property type="term" value="F:protein farnesyltransferase activity"/>
    <property type="evidence" value="ECO:0007669"/>
    <property type="project" value="UniProtKB-EC"/>
</dbReference>
<evidence type="ECO:0000256" key="3">
    <source>
        <dbReference type="ARBA" id="ARBA00012702"/>
    </source>
</evidence>
<keyword evidence="14" id="KW-0732">Signal</keyword>
<organism evidence="16 17">
    <name type="scientific">Agrocybe pediades</name>
    <dbReference type="NCBI Taxonomy" id="84607"/>
    <lineage>
        <taxon>Eukaryota</taxon>
        <taxon>Fungi</taxon>
        <taxon>Dikarya</taxon>
        <taxon>Basidiomycota</taxon>
        <taxon>Agaricomycotina</taxon>
        <taxon>Agaricomycetes</taxon>
        <taxon>Agaricomycetidae</taxon>
        <taxon>Agaricales</taxon>
        <taxon>Agaricineae</taxon>
        <taxon>Strophariaceae</taxon>
        <taxon>Agrocybe</taxon>
    </lineage>
</organism>
<feature type="transmembrane region" description="Helical" evidence="13">
    <location>
        <begin position="417"/>
        <end position="441"/>
    </location>
</feature>
<dbReference type="EC" id="2.5.1.58" evidence="3"/>
<dbReference type="CDD" id="cd02893">
    <property type="entry name" value="FTase"/>
    <property type="match status" value="1"/>
</dbReference>
<evidence type="ECO:0000256" key="10">
    <source>
        <dbReference type="ARBA" id="ARBA00030182"/>
    </source>
</evidence>
<feature type="compositionally biased region" description="Polar residues" evidence="12">
    <location>
        <begin position="345"/>
        <end position="354"/>
    </location>
</feature>
<dbReference type="Gene3D" id="1.50.10.20">
    <property type="match status" value="1"/>
</dbReference>
<comment type="cofactor">
    <cofactor evidence="1">
        <name>Zn(2+)</name>
        <dbReference type="ChEBI" id="CHEBI:29105"/>
    </cofactor>
</comment>
<sequence length="1090" mass="120204">MFPMTLAVFLLTCVSQYIQAVYGNNSEGGILERQDAPQDSSNTRSLWSIVSGCFATIFACTWISVHSNIPAPNDNPLEVLGRRLAIMLNLLIAPEFVIAWTARQYIASREISKRHKARGWTKTHAFFVIMGGFALYENGEIVRTLDIHELEKLEAEGKIDWPEITEEEIKDKSKGDYFSKGVVVLQTCWFIAQVIARGVEHMVVTELEVVTLAFSALTMIIYFLWWNKPLDVGVPISVRLKESSSKTPSTTPIQELPPSTSQTEDGDAGRVSSSSHLSQRQYTTVSQSVNFISSHILGSESEPFCASPEDLEMGPLVTNKKEPPISAALGPRFYLIRDGRRITCGPSTSSSHTSEQADHTTPLPTPTQHSNAESVSPSEESINLFDICREESWVANKKKLFIDIWDEARQRYQTHNFIVATLLCIAVVVVLIIFLPIYIVIKPLREFIIALSGMVACTKLSKRTPTRVPSFYAPKSENDYASYFIIIAVGVVFGSIHCIAWNFQFPTAKEKLLWRINAVVIAAVPLAIIGLMVVFGLMSEGSGEEGDDGGCLSWLGVTVMFLSIFVIVVLVLAYIAARLSGRTMAQIGYHQILFDISNLRVARQITHTMAPRPTPTDGFPSPSARIQAETEEVLLQHIPGPNTQPTLNKNQHVQFLVRNLIQGFPERYTSQDASQPWLLFWTVQALSILQVALDPDSKQRVIDKVMTWQHPEGGFGGGPGQAAHLLATYASVCTLAIAGSPGPKGGWDQIDRDKMYKFFMSLKQKDGSFLVAHHSEVDVRGVYCLLTVASLLNMLTPELVEGTSSFIASCQTYEGGFASASYPSFSLSGSVLASPRPPLGEAHGGYTFCALASWILLQPFIAEEPEKPSIDLKSLLRWLVSMQGNEIELGGFKGRTSKLVDGCYSWWCGGAFALLEALGVGGIQNADSDEVPIDTGTSEGVWDDVDEGLYNKTALQGYIIYAGQHPAGGLRDKPPKHADVYHTLYCLSGLSSAQHHVFPSHLRKQELLNAWTVSDKSPDDLYKAIFASFLSWSEEEGASHILGGRANRLNATHPLTNMTITHTENVTAYFYHQRIPPRPRPPPERTPASS</sequence>
<keyword evidence="9" id="KW-0862">Zinc</keyword>
<dbReference type="GO" id="GO:0046872">
    <property type="term" value="F:metal ion binding"/>
    <property type="evidence" value="ECO:0007669"/>
    <property type="project" value="UniProtKB-KW"/>
</dbReference>
<name>A0A8H4R5F7_9AGAR</name>
<dbReference type="PANTHER" id="PTHR11774">
    <property type="entry name" value="GERANYLGERANYL TRANSFERASE TYPE BETA SUBUNIT"/>
    <property type="match status" value="1"/>
</dbReference>
<keyword evidence="7" id="KW-0479">Metal-binding</keyword>
<feature type="region of interest" description="Disordered" evidence="12">
    <location>
        <begin position="345"/>
        <end position="377"/>
    </location>
</feature>
<dbReference type="Pfam" id="PF00432">
    <property type="entry name" value="Prenyltrans"/>
    <property type="match status" value="1"/>
</dbReference>
<evidence type="ECO:0000256" key="5">
    <source>
        <dbReference type="ARBA" id="ARBA00022602"/>
    </source>
</evidence>
<reference evidence="16 17" key="1">
    <citation type="submission" date="2019-12" db="EMBL/GenBank/DDBJ databases">
        <authorList>
            <person name="Floudas D."/>
            <person name="Bentzer J."/>
            <person name="Ahren D."/>
            <person name="Johansson T."/>
            <person name="Persson P."/>
            <person name="Tunlid A."/>
        </authorList>
    </citation>
    <scope>NUCLEOTIDE SEQUENCE [LARGE SCALE GENOMIC DNA]</scope>
    <source>
        <strain evidence="16 17">CBS 102.39</strain>
    </source>
</reference>
<evidence type="ECO:0000256" key="13">
    <source>
        <dbReference type="SAM" id="Phobius"/>
    </source>
</evidence>
<keyword evidence="17" id="KW-1185">Reference proteome</keyword>
<dbReference type="AlphaFoldDB" id="A0A8H4R5F7"/>
<keyword evidence="8" id="KW-0677">Repeat</keyword>
<feature type="region of interest" description="Disordered" evidence="12">
    <location>
        <begin position="243"/>
        <end position="279"/>
    </location>
</feature>
<dbReference type="EMBL" id="JAACJL010000002">
    <property type="protein sequence ID" value="KAF4622072.1"/>
    <property type="molecule type" value="Genomic_DNA"/>
</dbReference>
<evidence type="ECO:0000256" key="4">
    <source>
        <dbReference type="ARBA" id="ARBA00015798"/>
    </source>
</evidence>
<feature type="transmembrane region" description="Helical" evidence="13">
    <location>
        <begin position="86"/>
        <end position="107"/>
    </location>
</feature>
<evidence type="ECO:0000256" key="12">
    <source>
        <dbReference type="SAM" id="MobiDB-lite"/>
    </source>
</evidence>
<keyword evidence="13" id="KW-0472">Membrane</keyword>
<evidence type="ECO:0000313" key="16">
    <source>
        <dbReference type="EMBL" id="KAF4622072.1"/>
    </source>
</evidence>
<feature type="transmembrane region" description="Helical" evidence="13">
    <location>
        <begin position="202"/>
        <end position="225"/>
    </location>
</feature>
<keyword evidence="6" id="KW-0808">Transferase</keyword>
<feature type="chain" id="PRO_5034567230" description="Protein farnesyltransferase subunit beta" evidence="14">
    <location>
        <begin position="21"/>
        <end position="1090"/>
    </location>
</feature>
<keyword evidence="13" id="KW-0812">Transmembrane</keyword>
<keyword evidence="5" id="KW-0637">Prenyltransferase</keyword>
<accession>A0A8H4R5F7</accession>
<dbReference type="SUPFAM" id="SSF48239">
    <property type="entry name" value="Terpenoid cyclases/Protein prenyltransferases"/>
    <property type="match status" value="1"/>
</dbReference>